<dbReference type="Proteomes" id="UP001176940">
    <property type="component" value="Unassembled WGS sequence"/>
</dbReference>
<proteinExistence type="predicted"/>
<accession>A0ABN9L6D0</accession>
<evidence type="ECO:0000313" key="1">
    <source>
        <dbReference type="EMBL" id="CAJ0934365.1"/>
    </source>
</evidence>
<reference evidence="1" key="1">
    <citation type="submission" date="2023-07" db="EMBL/GenBank/DDBJ databases">
        <authorList>
            <person name="Stuckert A."/>
        </authorList>
    </citation>
    <scope>NUCLEOTIDE SEQUENCE</scope>
</reference>
<keyword evidence="2" id="KW-1185">Reference proteome</keyword>
<evidence type="ECO:0000313" key="2">
    <source>
        <dbReference type="Proteomes" id="UP001176940"/>
    </source>
</evidence>
<organism evidence="1 2">
    <name type="scientific">Ranitomeya imitator</name>
    <name type="common">mimic poison frog</name>
    <dbReference type="NCBI Taxonomy" id="111125"/>
    <lineage>
        <taxon>Eukaryota</taxon>
        <taxon>Metazoa</taxon>
        <taxon>Chordata</taxon>
        <taxon>Craniata</taxon>
        <taxon>Vertebrata</taxon>
        <taxon>Euteleostomi</taxon>
        <taxon>Amphibia</taxon>
        <taxon>Batrachia</taxon>
        <taxon>Anura</taxon>
        <taxon>Neobatrachia</taxon>
        <taxon>Hyloidea</taxon>
        <taxon>Dendrobatidae</taxon>
        <taxon>Dendrobatinae</taxon>
        <taxon>Ranitomeya</taxon>
    </lineage>
</organism>
<protein>
    <submittedName>
        <fullName evidence="1">Uncharacterized protein</fullName>
    </submittedName>
</protein>
<sequence>MGGTRPIRSRDVIPQVLKARILKKEAVPDAGSSRRCPGAAGEMRTNVAQNQASVKMAVVSTPLEAIDVTAVKDFSHLLQELNALTHARASAFLKFYKPCVRCHPAVAIMSLNLNAAAMEVEAGEISVSSALYQAPLSIRSFVHTVLGTQLTGKILMSVK</sequence>
<comment type="caution">
    <text evidence="1">The sequence shown here is derived from an EMBL/GenBank/DDBJ whole genome shotgun (WGS) entry which is preliminary data.</text>
</comment>
<name>A0ABN9L6D0_9NEOB</name>
<gene>
    <name evidence="1" type="ORF">RIMI_LOCUS5907679</name>
</gene>
<dbReference type="EMBL" id="CAUEEQ010010371">
    <property type="protein sequence ID" value="CAJ0934365.1"/>
    <property type="molecule type" value="Genomic_DNA"/>
</dbReference>